<comment type="caution">
    <text evidence="1">The sequence shown here is derived from an EMBL/GenBank/DDBJ whole genome shotgun (WGS) entry which is preliminary data.</text>
</comment>
<evidence type="ECO:0000313" key="1">
    <source>
        <dbReference type="EMBL" id="KAF0929301.1"/>
    </source>
</evidence>
<reference evidence="1 2" key="1">
    <citation type="submission" date="2019-11" db="EMBL/GenBank/DDBJ databases">
        <title>Whole genome sequence of Oryza granulata.</title>
        <authorList>
            <person name="Li W."/>
        </authorList>
    </citation>
    <scope>NUCLEOTIDE SEQUENCE [LARGE SCALE GENOMIC DNA]</scope>
    <source>
        <strain evidence="2">cv. Menghai</strain>
        <tissue evidence="1">Leaf</tissue>
    </source>
</reference>
<keyword evidence="2" id="KW-1185">Reference proteome</keyword>
<organism evidence="1 2">
    <name type="scientific">Oryza meyeriana var. granulata</name>
    <dbReference type="NCBI Taxonomy" id="110450"/>
    <lineage>
        <taxon>Eukaryota</taxon>
        <taxon>Viridiplantae</taxon>
        <taxon>Streptophyta</taxon>
        <taxon>Embryophyta</taxon>
        <taxon>Tracheophyta</taxon>
        <taxon>Spermatophyta</taxon>
        <taxon>Magnoliopsida</taxon>
        <taxon>Liliopsida</taxon>
        <taxon>Poales</taxon>
        <taxon>Poaceae</taxon>
        <taxon>BOP clade</taxon>
        <taxon>Oryzoideae</taxon>
        <taxon>Oryzeae</taxon>
        <taxon>Oryzinae</taxon>
        <taxon>Oryza</taxon>
        <taxon>Oryza meyeriana</taxon>
    </lineage>
</organism>
<protein>
    <submittedName>
        <fullName evidence="1">Uncharacterized protein</fullName>
    </submittedName>
</protein>
<evidence type="ECO:0000313" key="2">
    <source>
        <dbReference type="Proteomes" id="UP000479710"/>
    </source>
</evidence>
<gene>
    <name evidence="1" type="ORF">E2562_019884</name>
</gene>
<proteinExistence type="predicted"/>
<dbReference type="EMBL" id="SPHZ02000002">
    <property type="protein sequence ID" value="KAF0929301.1"/>
    <property type="molecule type" value="Genomic_DNA"/>
</dbReference>
<dbReference type="AlphaFoldDB" id="A0A6G1EXH2"/>
<sequence>MQGVELRPGGLQPLHQPPDLHVRVLGMSRRALLGLGLLERLGHLGLGGLEQLGRFGPRARQLLTDGWTNRVDLLLLPDDGLLPCSEACICVEDHPLPAVSAFDFSFASTSRSVIRFAHEWSSAQPRSSS</sequence>
<dbReference type="Proteomes" id="UP000479710">
    <property type="component" value="Unassembled WGS sequence"/>
</dbReference>
<accession>A0A6G1EXH2</accession>
<name>A0A6G1EXH2_9ORYZ</name>